<dbReference type="EMBL" id="JACADJ010000008">
    <property type="protein sequence ID" value="NWH04205.1"/>
    <property type="molecule type" value="Genomic_DNA"/>
</dbReference>
<evidence type="ECO:0000313" key="1">
    <source>
        <dbReference type="EMBL" id="NWH04205.1"/>
    </source>
</evidence>
<name>A0A850T5L5_9BACT</name>
<accession>A0A850T5L5</accession>
<organism evidence="1 2">
    <name type="scientific">Desulfobacter latus</name>
    <dbReference type="NCBI Taxonomy" id="2292"/>
    <lineage>
        <taxon>Bacteria</taxon>
        <taxon>Pseudomonadati</taxon>
        <taxon>Thermodesulfobacteriota</taxon>
        <taxon>Desulfobacteria</taxon>
        <taxon>Desulfobacterales</taxon>
        <taxon>Desulfobacteraceae</taxon>
        <taxon>Desulfobacter</taxon>
    </lineage>
</organism>
<dbReference type="AlphaFoldDB" id="A0A850T5L5"/>
<gene>
    <name evidence="1" type="ORF">HXW94_04245</name>
</gene>
<protein>
    <submittedName>
        <fullName evidence="1">Uncharacterized protein</fullName>
    </submittedName>
</protein>
<comment type="caution">
    <text evidence="1">The sequence shown here is derived from an EMBL/GenBank/DDBJ whole genome shotgun (WGS) entry which is preliminary data.</text>
</comment>
<dbReference type="Proteomes" id="UP000553343">
    <property type="component" value="Unassembled WGS sequence"/>
</dbReference>
<keyword evidence="2" id="KW-1185">Reference proteome</keyword>
<proteinExistence type="predicted"/>
<evidence type="ECO:0000313" key="2">
    <source>
        <dbReference type="Proteomes" id="UP000553343"/>
    </source>
</evidence>
<reference evidence="1 2" key="1">
    <citation type="submission" date="2020-06" db="EMBL/GenBank/DDBJ databases">
        <title>High-quality draft genome of sulfate reducer Desulfobacter latus type strain AcrS2 isolated from marine sediment.</title>
        <authorList>
            <person name="Hoppe M."/>
            <person name="Larsen C.K."/>
            <person name="Marshall I.P.G."/>
            <person name="Schramm A."/>
            <person name="Marietou A.G."/>
        </authorList>
    </citation>
    <scope>NUCLEOTIDE SEQUENCE [LARGE SCALE GENOMIC DNA]</scope>
    <source>
        <strain evidence="1 2">AcRS2</strain>
    </source>
</reference>
<sequence length="134" mass="15080">MKNILVKTDDPENKKFYLKIAGNVKEIVKISPSTVSLSGVAGQTLSDVVTIEPVQADELKILDMKLRYNKQIKAELIAPGPGEKNWQVRISCYSDHSADIYDFITLTTDNPNKSHLRIRVYAVFEKAAPMDEKE</sequence>